<organism evidence="7 8">
    <name type="scientific">Aureimonas endophytica</name>
    <dbReference type="NCBI Taxonomy" id="2027858"/>
    <lineage>
        <taxon>Bacteria</taxon>
        <taxon>Pseudomonadati</taxon>
        <taxon>Pseudomonadota</taxon>
        <taxon>Alphaproteobacteria</taxon>
        <taxon>Hyphomicrobiales</taxon>
        <taxon>Aurantimonadaceae</taxon>
        <taxon>Aureimonas</taxon>
    </lineage>
</organism>
<dbReference type="InterPro" id="IPR058625">
    <property type="entry name" value="MdtA-like_BSH"/>
</dbReference>
<dbReference type="GO" id="GO:0005886">
    <property type="term" value="C:plasma membrane"/>
    <property type="evidence" value="ECO:0007669"/>
    <property type="project" value="TreeGrafter"/>
</dbReference>
<evidence type="ECO:0000259" key="4">
    <source>
        <dbReference type="Pfam" id="PF25917"/>
    </source>
</evidence>
<feature type="domain" description="Multidrug resistance protein MdtA-like C-terminal permuted SH3" evidence="6">
    <location>
        <begin position="307"/>
        <end position="365"/>
    </location>
</feature>
<dbReference type="PANTHER" id="PTHR30158:SF24">
    <property type="entry name" value="HLYD FAMILY SECRETION PROTEIN"/>
    <property type="match status" value="1"/>
</dbReference>
<dbReference type="GO" id="GO:0022857">
    <property type="term" value="F:transmembrane transporter activity"/>
    <property type="evidence" value="ECO:0007669"/>
    <property type="project" value="InterPro"/>
</dbReference>
<dbReference type="Gene3D" id="2.40.50.100">
    <property type="match status" value="1"/>
</dbReference>
<dbReference type="InterPro" id="IPR058792">
    <property type="entry name" value="Beta-barrel_RND_2"/>
</dbReference>
<dbReference type="NCBIfam" id="TIGR01730">
    <property type="entry name" value="RND_mfp"/>
    <property type="match status" value="1"/>
</dbReference>
<accession>A0A916ZT60</accession>
<comment type="subcellular location">
    <subcellularLocation>
        <location evidence="1">Cell envelope</location>
    </subcellularLocation>
</comment>
<dbReference type="Gene3D" id="1.10.287.470">
    <property type="entry name" value="Helix hairpin bin"/>
    <property type="match status" value="1"/>
</dbReference>
<feature type="domain" description="Multidrug resistance protein MdtA-like barrel-sandwich hybrid" evidence="4">
    <location>
        <begin position="66"/>
        <end position="202"/>
    </location>
</feature>
<gene>
    <name evidence="7" type="ORF">GCM10011390_33230</name>
</gene>
<dbReference type="GO" id="GO:0046677">
    <property type="term" value="P:response to antibiotic"/>
    <property type="evidence" value="ECO:0007669"/>
    <property type="project" value="TreeGrafter"/>
</dbReference>
<evidence type="ECO:0000256" key="2">
    <source>
        <dbReference type="ARBA" id="ARBA00009477"/>
    </source>
</evidence>
<dbReference type="FunFam" id="2.40.420.20:FF:000001">
    <property type="entry name" value="Efflux RND transporter periplasmic adaptor subunit"/>
    <property type="match status" value="1"/>
</dbReference>
<evidence type="ECO:0000259" key="6">
    <source>
        <dbReference type="Pfam" id="PF25967"/>
    </source>
</evidence>
<reference evidence="7" key="2">
    <citation type="submission" date="2020-09" db="EMBL/GenBank/DDBJ databases">
        <authorList>
            <person name="Sun Q."/>
            <person name="Zhou Y."/>
        </authorList>
    </citation>
    <scope>NUCLEOTIDE SEQUENCE</scope>
    <source>
        <strain evidence="7">CGMCC 1.15367</strain>
    </source>
</reference>
<evidence type="ECO:0000313" key="7">
    <source>
        <dbReference type="EMBL" id="GGE11481.1"/>
    </source>
</evidence>
<dbReference type="Gene3D" id="2.40.30.170">
    <property type="match status" value="1"/>
</dbReference>
<dbReference type="AlphaFoldDB" id="A0A916ZT60"/>
<name>A0A916ZT60_9HYPH</name>
<comment type="similarity">
    <text evidence="2">Belongs to the membrane fusion protein (MFP) (TC 8.A.1) family.</text>
</comment>
<dbReference type="SUPFAM" id="SSF111369">
    <property type="entry name" value="HlyD-like secretion proteins"/>
    <property type="match status" value="1"/>
</dbReference>
<feature type="domain" description="CusB-like beta-barrel" evidence="5">
    <location>
        <begin position="243"/>
        <end position="299"/>
    </location>
</feature>
<evidence type="ECO:0000259" key="5">
    <source>
        <dbReference type="Pfam" id="PF25954"/>
    </source>
</evidence>
<dbReference type="Pfam" id="PF25967">
    <property type="entry name" value="RND-MFP_C"/>
    <property type="match status" value="1"/>
</dbReference>
<dbReference type="RefSeq" id="WP_244639525.1">
    <property type="nucleotide sequence ID" value="NZ_BMIQ01000005.1"/>
</dbReference>
<dbReference type="PANTHER" id="PTHR30158">
    <property type="entry name" value="ACRA/E-RELATED COMPONENT OF DRUG EFFLUX TRANSPORTER"/>
    <property type="match status" value="1"/>
</dbReference>
<sequence>MPFAFALDRAARSVGLGLATFGLLAALLGRAGAQEAPAAPVTVAKPVVKPIVEDDEFIGRFEAVDQVDIRARVAGYVAEITFSDGALVKAGDLLMTIDKAPYKAALDQAQATWEAAKARLDFARTDLERATTLQRTGDITTQLADTRQQNFATAQGDFNSAKAALDRAQLDIGYTEIRAPIAGRMSRRQVSIGDLVTADQTVLTNIVSVDPINFYFDVDERTYLAYQQLSAGGLNTPVGDSRNQVKVAVGAEPRPIHPGYLDFTENRLDAESGTMRARAVLPNADGRLIPGLFGRIALLGSEPYDGVLIPDEAVAADQDRRIVYVLKPDNTAEMRPVRLGPKIDGYRVIRAGLKGDDTIVVNGLMRVRPGVKLAPQTTELQPVAETLAEDAAR</sequence>
<evidence type="ECO:0000313" key="8">
    <source>
        <dbReference type="Proteomes" id="UP000644699"/>
    </source>
</evidence>
<proteinExistence type="inferred from homology"/>
<dbReference type="Pfam" id="PF25917">
    <property type="entry name" value="BSH_RND"/>
    <property type="match status" value="1"/>
</dbReference>
<evidence type="ECO:0000256" key="1">
    <source>
        <dbReference type="ARBA" id="ARBA00004196"/>
    </source>
</evidence>
<dbReference type="Pfam" id="PF25876">
    <property type="entry name" value="HH_MFP_RND"/>
    <property type="match status" value="1"/>
</dbReference>
<feature type="domain" description="Multidrug resistance protein MdtA-like alpha-helical hairpin" evidence="3">
    <location>
        <begin position="106"/>
        <end position="175"/>
    </location>
</feature>
<dbReference type="InterPro" id="IPR058624">
    <property type="entry name" value="MdtA-like_HH"/>
</dbReference>
<dbReference type="Proteomes" id="UP000644699">
    <property type="component" value="Unassembled WGS sequence"/>
</dbReference>
<comment type="caution">
    <text evidence="7">The sequence shown here is derived from an EMBL/GenBank/DDBJ whole genome shotgun (WGS) entry which is preliminary data.</text>
</comment>
<dbReference type="InterPro" id="IPR006143">
    <property type="entry name" value="RND_pump_MFP"/>
</dbReference>
<keyword evidence="8" id="KW-1185">Reference proteome</keyword>
<dbReference type="Pfam" id="PF25954">
    <property type="entry name" value="Beta-barrel_RND_2"/>
    <property type="match status" value="1"/>
</dbReference>
<protein>
    <submittedName>
        <fullName evidence="7">MexE family multidrug efflux RND transporter periplasmic adaptor subunit</fullName>
    </submittedName>
</protein>
<dbReference type="EMBL" id="BMIQ01000005">
    <property type="protein sequence ID" value="GGE11481.1"/>
    <property type="molecule type" value="Genomic_DNA"/>
</dbReference>
<reference evidence="7" key="1">
    <citation type="journal article" date="2014" name="Int. J. Syst. Evol. Microbiol.">
        <title>Complete genome sequence of Corynebacterium casei LMG S-19264T (=DSM 44701T), isolated from a smear-ripened cheese.</title>
        <authorList>
            <consortium name="US DOE Joint Genome Institute (JGI-PGF)"/>
            <person name="Walter F."/>
            <person name="Albersmeier A."/>
            <person name="Kalinowski J."/>
            <person name="Ruckert C."/>
        </authorList>
    </citation>
    <scope>NUCLEOTIDE SEQUENCE</scope>
    <source>
        <strain evidence="7">CGMCC 1.15367</strain>
    </source>
</reference>
<dbReference type="Gene3D" id="2.40.420.20">
    <property type="match status" value="1"/>
</dbReference>
<dbReference type="InterPro" id="IPR058627">
    <property type="entry name" value="MdtA-like_C"/>
</dbReference>
<dbReference type="GO" id="GO:0030313">
    <property type="term" value="C:cell envelope"/>
    <property type="evidence" value="ECO:0007669"/>
    <property type="project" value="UniProtKB-SubCell"/>
</dbReference>
<evidence type="ECO:0000259" key="3">
    <source>
        <dbReference type="Pfam" id="PF25876"/>
    </source>
</evidence>